<organism evidence="1">
    <name type="scientific">Arion vulgaris</name>
    <dbReference type="NCBI Taxonomy" id="1028688"/>
    <lineage>
        <taxon>Eukaryota</taxon>
        <taxon>Metazoa</taxon>
        <taxon>Spiralia</taxon>
        <taxon>Lophotrochozoa</taxon>
        <taxon>Mollusca</taxon>
        <taxon>Gastropoda</taxon>
        <taxon>Heterobranchia</taxon>
        <taxon>Euthyneura</taxon>
        <taxon>Panpulmonata</taxon>
        <taxon>Eupulmonata</taxon>
        <taxon>Stylommatophora</taxon>
        <taxon>Helicina</taxon>
        <taxon>Arionoidea</taxon>
        <taxon>Arionidae</taxon>
        <taxon>Arion</taxon>
    </lineage>
</organism>
<gene>
    <name evidence="1" type="primary">ORF191817</name>
</gene>
<sequence length="52" mass="5778">MFCSEHVNKKRDKIVGRPKTTINAVIGCKENTLVVDTVKTIISVTGCCREKI</sequence>
<dbReference type="AlphaFoldDB" id="A0A0B7BL40"/>
<reference evidence="1" key="1">
    <citation type="submission" date="2014-12" db="EMBL/GenBank/DDBJ databases">
        <title>Insight into the proteome of Arion vulgaris.</title>
        <authorList>
            <person name="Aradska J."/>
            <person name="Bulat T."/>
            <person name="Smidak R."/>
            <person name="Sarate P."/>
            <person name="Gangsoo J."/>
            <person name="Sialana F."/>
            <person name="Bilban M."/>
            <person name="Lubec G."/>
        </authorList>
    </citation>
    <scope>NUCLEOTIDE SEQUENCE</scope>
    <source>
        <tissue evidence="1">Skin</tissue>
    </source>
</reference>
<name>A0A0B7BL40_9EUPU</name>
<proteinExistence type="predicted"/>
<protein>
    <submittedName>
        <fullName evidence="1">Uncharacterized protein</fullName>
    </submittedName>
</protein>
<accession>A0A0B7BL40</accession>
<evidence type="ECO:0000313" key="1">
    <source>
        <dbReference type="EMBL" id="CEK93061.1"/>
    </source>
</evidence>
<dbReference type="EMBL" id="HACG01046196">
    <property type="protein sequence ID" value="CEK93061.1"/>
    <property type="molecule type" value="Transcribed_RNA"/>
</dbReference>